<dbReference type="OrthoDB" id="9767994at2"/>
<dbReference type="PANTHER" id="PTHR47495:SF2">
    <property type="entry name" value="ALDEHYDE DEHYDROGENASE"/>
    <property type="match status" value="1"/>
</dbReference>
<dbReference type="Proteomes" id="UP000183208">
    <property type="component" value="Unassembled WGS sequence"/>
</dbReference>
<feature type="domain" description="Aldehyde oxidase/xanthine dehydrogenase a/b hammerhead" evidence="2">
    <location>
        <begin position="222"/>
        <end position="300"/>
    </location>
</feature>
<evidence type="ECO:0000256" key="1">
    <source>
        <dbReference type="SAM" id="Phobius"/>
    </source>
</evidence>
<evidence type="ECO:0000313" key="4">
    <source>
        <dbReference type="Proteomes" id="UP000183208"/>
    </source>
</evidence>
<dbReference type="PIRSF" id="PIRSF036389">
    <property type="entry name" value="IOR_B"/>
    <property type="match status" value="1"/>
</dbReference>
<dbReference type="Pfam" id="PF20256">
    <property type="entry name" value="MoCoBD_2"/>
    <property type="match status" value="2"/>
</dbReference>
<evidence type="ECO:0000259" key="2">
    <source>
        <dbReference type="SMART" id="SM01008"/>
    </source>
</evidence>
<dbReference type="PROSITE" id="PS51318">
    <property type="entry name" value="TAT"/>
    <property type="match status" value="1"/>
</dbReference>
<gene>
    <name evidence="3" type="ORF">SAMN05444171_2611</name>
</gene>
<keyword evidence="1" id="KW-0472">Membrane</keyword>
<dbReference type="Gene3D" id="3.30.365.10">
    <property type="entry name" value="Aldehyde oxidase/xanthine dehydrogenase, molybdopterin binding domain"/>
    <property type="match status" value="4"/>
</dbReference>
<proteinExistence type="predicted"/>
<dbReference type="InterPro" id="IPR037165">
    <property type="entry name" value="AldOxase/xan_DH_Mopterin-bd_sf"/>
</dbReference>
<dbReference type="InterPro" id="IPR008274">
    <property type="entry name" value="AldOxase/xan_DH_MoCoBD1"/>
</dbReference>
<dbReference type="SUPFAM" id="SSF56003">
    <property type="entry name" value="Molybdenum cofactor-binding domain"/>
    <property type="match status" value="2"/>
</dbReference>
<evidence type="ECO:0000313" key="3">
    <source>
        <dbReference type="EMBL" id="SEC93280.1"/>
    </source>
</evidence>
<dbReference type="AlphaFoldDB" id="A0A1H4WJM0"/>
<dbReference type="InterPro" id="IPR046867">
    <property type="entry name" value="AldOxase/xan_DH_MoCoBD2"/>
</dbReference>
<dbReference type="InterPro" id="IPR012368">
    <property type="entry name" value="OxRdtase_Mopterin-bd_su_IorB"/>
</dbReference>
<dbReference type="Gene3D" id="3.90.1170.50">
    <property type="entry name" value="Aldehyde oxidase/xanthine dehydrogenase, a/b hammerhead"/>
    <property type="match status" value="1"/>
</dbReference>
<dbReference type="InterPro" id="IPR052516">
    <property type="entry name" value="N-heterocyclic_Hydroxylase"/>
</dbReference>
<keyword evidence="1" id="KW-1133">Transmembrane helix</keyword>
<organism evidence="3 4">
    <name type="scientific">Bradyrhizobium lablabi</name>
    <dbReference type="NCBI Taxonomy" id="722472"/>
    <lineage>
        <taxon>Bacteria</taxon>
        <taxon>Pseudomonadati</taxon>
        <taxon>Pseudomonadota</taxon>
        <taxon>Alphaproteobacteria</taxon>
        <taxon>Hyphomicrobiales</taxon>
        <taxon>Nitrobacteraceae</taxon>
        <taxon>Bradyrhizobium</taxon>
    </lineage>
</organism>
<protein>
    <submittedName>
        <fullName evidence="3">Isoquinoline 1-oxidoreductase, beta subunit</fullName>
    </submittedName>
</protein>
<dbReference type="RefSeq" id="WP_074819531.1">
    <property type="nucleotide sequence ID" value="NZ_FNTI01000001.1"/>
</dbReference>
<name>A0A1H4WJM0_9BRAD</name>
<accession>A0A1H4WJM0</accession>
<dbReference type="InterPro" id="IPR000674">
    <property type="entry name" value="Ald_Oxase/Xan_DH_a/b"/>
</dbReference>
<dbReference type="InterPro" id="IPR006311">
    <property type="entry name" value="TAT_signal"/>
</dbReference>
<sequence length="731" mass="78234">MNSSEKTAARKTSDGVSRRALLSSGLAGGFLLAFHLPLRAAVNEPVQPPDVTDGKFAPNAFIRIDADGATTLVMPQVEMGQGIYTAISMILAEELDADWSQVKLQHAPANEKLYGNPIFIIQATGGSTSVRAFWKPLRAAGASARAMLVQAAAAQWEVDPASCTTSKGVVTHKASGRTLSYGALAQAAGNLTPPKDIQPKDPKDFVYIGQPFKRLDTPDKVNGKAIYGIDAMLPDMKFATLAQCPVFGGEVGKVDDSAAKKIPGVQKIVVLDDLVAVVGDHMWAAKKGLDALKIEWNEGPNARINSKAVWDDLRAASEKDGVVAKSTGDIAKSLATGEKFEASFELPFLAHATMEPLNATVHCKPDSCEIWTGTQIMARVQSEAAKAAGLPVEKVIVNNHLLGGGFGRKLEPDMVVAAVRIAKQVDGPVKVVWTREEDIQHDVYRPVYRDTIAASLSGGKIVGWKYKISGAAIIARWLPPAFQKGIDIDAIDSAVDVPYDIPNFHVEYVRAEAPGVPTGFWRGVGPNNNVFAAECFMDELARKAGKDPVEFRRGMLANQPRFLSVLDLAAEKANWGQPLPARVGRGVCLQPSFGSFIATVVEAEVDEQGEIKLRRVTSVVDTGIAVNPDTIMAQVEGGLIFGLTAALYGEITIDKGRVQQSNFHDYRMLRIDQTPKIQVHVVKSGEMPGGIGETGTTAGPPALRNAIYAATGVALRRLPIDRSLLAAGKKA</sequence>
<feature type="transmembrane region" description="Helical" evidence="1">
    <location>
        <begin position="20"/>
        <end position="38"/>
    </location>
</feature>
<keyword evidence="1" id="KW-0812">Transmembrane</keyword>
<dbReference type="SMART" id="SM01008">
    <property type="entry name" value="Ald_Xan_dh_C"/>
    <property type="match status" value="1"/>
</dbReference>
<dbReference type="Pfam" id="PF02738">
    <property type="entry name" value="MoCoBD_1"/>
    <property type="match status" value="1"/>
</dbReference>
<dbReference type="EMBL" id="FNTI01000001">
    <property type="protein sequence ID" value="SEC93280.1"/>
    <property type="molecule type" value="Genomic_DNA"/>
</dbReference>
<reference evidence="3 4" key="1">
    <citation type="submission" date="2016-10" db="EMBL/GenBank/DDBJ databases">
        <authorList>
            <person name="de Groot N.N."/>
        </authorList>
    </citation>
    <scope>NUCLEOTIDE SEQUENCE [LARGE SCALE GENOMIC DNA]</scope>
    <source>
        <strain evidence="3 4">GAS522</strain>
    </source>
</reference>
<dbReference type="GO" id="GO:0016491">
    <property type="term" value="F:oxidoreductase activity"/>
    <property type="evidence" value="ECO:0007669"/>
    <property type="project" value="InterPro"/>
</dbReference>
<dbReference type="PANTHER" id="PTHR47495">
    <property type="entry name" value="ALDEHYDE DEHYDROGENASE"/>
    <property type="match status" value="1"/>
</dbReference>